<gene>
    <name evidence="2" type="ORF">IDH44_07005</name>
</gene>
<name>A0A927BQK7_9BACL</name>
<dbReference type="PANTHER" id="PTHR37814:SF1">
    <property type="entry name" value="MEMBRANE PROTEIN"/>
    <property type="match status" value="1"/>
</dbReference>
<feature type="transmembrane region" description="Helical" evidence="1">
    <location>
        <begin position="181"/>
        <end position="205"/>
    </location>
</feature>
<dbReference type="Proteomes" id="UP000621560">
    <property type="component" value="Unassembled WGS sequence"/>
</dbReference>
<keyword evidence="1" id="KW-0472">Membrane</keyword>
<feature type="transmembrane region" description="Helical" evidence="1">
    <location>
        <begin position="7"/>
        <end position="30"/>
    </location>
</feature>
<feature type="transmembrane region" description="Helical" evidence="1">
    <location>
        <begin position="217"/>
        <end position="238"/>
    </location>
</feature>
<feature type="transmembrane region" description="Helical" evidence="1">
    <location>
        <begin position="76"/>
        <end position="102"/>
    </location>
</feature>
<feature type="transmembrane region" description="Helical" evidence="1">
    <location>
        <begin position="322"/>
        <end position="340"/>
    </location>
</feature>
<protein>
    <recommendedName>
        <fullName evidence="4">Membrane protein YkvI</fullName>
    </recommendedName>
</protein>
<comment type="caution">
    <text evidence="2">The sequence shown here is derived from an EMBL/GenBank/DDBJ whole genome shotgun (WGS) entry which is preliminary data.</text>
</comment>
<feature type="transmembrane region" description="Helical" evidence="1">
    <location>
        <begin position="300"/>
        <end position="316"/>
    </location>
</feature>
<feature type="transmembrane region" description="Helical" evidence="1">
    <location>
        <begin position="258"/>
        <end position="279"/>
    </location>
</feature>
<keyword evidence="3" id="KW-1185">Reference proteome</keyword>
<dbReference type="AlphaFoldDB" id="A0A927BQK7"/>
<evidence type="ECO:0000256" key="1">
    <source>
        <dbReference type="SAM" id="Phobius"/>
    </source>
</evidence>
<evidence type="ECO:0000313" key="3">
    <source>
        <dbReference type="Proteomes" id="UP000621560"/>
    </source>
</evidence>
<accession>A0A927BQK7</accession>
<dbReference type="RefSeq" id="WP_190916055.1">
    <property type="nucleotide sequence ID" value="NZ_JACXIZ010000013.1"/>
</dbReference>
<evidence type="ECO:0008006" key="4">
    <source>
        <dbReference type="Google" id="ProtNLM"/>
    </source>
</evidence>
<organism evidence="2 3">
    <name type="scientific">Paenibacillus sabuli</name>
    <dbReference type="NCBI Taxonomy" id="2772509"/>
    <lineage>
        <taxon>Bacteria</taxon>
        <taxon>Bacillati</taxon>
        <taxon>Bacillota</taxon>
        <taxon>Bacilli</taxon>
        <taxon>Bacillales</taxon>
        <taxon>Paenibacillaceae</taxon>
        <taxon>Paenibacillus</taxon>
    </lineage>
</organism>
<feature type="transmembrane region" description="Helical" evidence="1">
    <location>
        <begin position="36"/>
        <end position="55"/>
    </location>
</feature>
<dbReference type="EMBL" id="JACXIZ010000013">
    <property type="protein sequence ID" value="MBD2844932.1"/>
    <property type="molecule type" value="Genomic_DNA"/>
</dbReference>
<dbReference type="PANTHER" id="PTHR37814">
    <property type="entry name" value="CONSERVED MEMBRANE PROTEIN"/>
    <property type="match status" value="1"/>
</dbReference>
<feature type="transmembrane region" description="Helical" evidence="1">
    <location>
        <begin position="114"/>
        <end position="132"/>
    </location>
</feature>
<dbReference type="InterPro" id="IPR038728">
    <property type="entry name" value="YkvI-like"/>
</dbReference>
<evidence type="ECO:0000313" key="2">
    <source>
        <dbReference type="EMBL" id="MBD2844932.1"/>
    </source>
</evidence>
<reference evidence="2" key="1">
    <citation type="submission" date="2020-09" db="EMBL/GenBank/DDBJ databases">
        <title>A novel bacterium of genus Paenibacillus, isolated from South China Sea.</title>
        <authorList>
            <person name="Huang H."/>
            <person name="Mo K."/>
            <person name="Hu Y."/>
        </authorList>
    </citation>
    <scope>NUCLEOTIDE SEQUENCE</scope>
    <source>
        <strain evidence="2">IB182496</strain>
    </source>
</reference>
<keyword evidence="1" id="KW-1133">Transmembrane helix</keyword>
<sequence length="348" mass="38116">MRKTLSILQIAATYIGTVIGAGFASGLSILQFFTSFGAYGTVGIAISTLLFMWIGMKMMLLAHRIRAFSYQQFNTYLFGSFFGRLANMISFGILFGVTAVMLSGAGSIAQQQLGLSYQLGILCSLVLIYLTMKRELGGVLAINSFVMPLMLCFTAIVAYYFGDPEALFALSVWQREQAAGLSWLLHALAYAALNFVTLQAVLVPLGSEAKSESVIKWGALWGGIGLGFMLLVSHAAMQQLMPDILRYPIPMGEVIRHLAGWLHLLFVLVIYGEIFTTLIGNVFGMTRQLQSVTKLPREPIVLGLLGLAYVLGQVGFEPLLASLYTVFGYIGIWLVALLAIKRLPRPRE</sequence>
<keyword evidence="1" id="KW-0812">Transmembrane</keyword>
<feature type="transmembrane region" description="Helical" evidence="1">
    <location>
        <begin position="139"/>
        <end position="161"/>
    </location>
</feature>
<proteinExistence type="predicted"/>